<dbReference type="Proteomes" id="UP000631114">
    <property type="component" value="Unassembled WGS sequence"/>
</dbReference>
<sequence>MLQQKVVIKFAMNGPKSRTKAMKIAVSIPGVISAELQGSDKNEIVVIGEGIDSTILTMSIRKKICCTELVSVTPIPEKNVEKNKPPTSDDKVQPMVWNSYSHGTPDIYWTEVRDHNQDFCSIM</sequence>
<dbReference type="InterPro" id="IPR006121">
    <property type="entry name" value="HMA_dom"/>
</dbReference>
<dbReference type="InterPro" id="IPR044296">
    <property type="entry name" value="HIPP46"/>
</dbReference>
<dbReference type="GO" id="GO:0046872">
    <property type="term" value="F:metal ion binding"/>
    <property type="evidence" value="ECO:0007669"/>
    <property type="project" value="InterPro"/>
</dbReference>
<keyword evidence="4" id="KW-1185">Reference proteome</keyword>
<reference evidence="2 4" key="1">
    <citation type="submission" date="2020-10" db="EMBL/GenBank/DDBJ databases">
        <title>The Coptis chinensis genome and diversification of protoberbering-type alkaloids.</title>
        <authorList>
            <person name="Wang B."/>
            <person name="Shu S."/>
            <person name="Song C."/>
            <person name="Liu Y."/>
        </authorList>
    </citation>
    <scope>NUCLEOTIDE SEQUENCE [LARGE SCALE GENOMIC DNA]</scope>
    <source>
        <strain evidence="2">HL-2020</strain>
        <tissue evidence="2">Leaf</tissue>
    </source>
</reference>
<gene>
    <name evidence="2" type="ORF">IFM89_003513</name>
    <name evidence="3" type="ORF">IFM89_031974</name>
</gene>
<dbReference type="OrthoDB" id="692882at2759"/>
<dbReference type="Gene3D" id="3.30.70.100">
    <property type="match status" value="1"/>
</dbReference>
<dbReference type="PANTHER" id="PTHR46371">
    <property type="entry name" value="OS04G0464100 PROTEIN"/>
    <property type="match status" value="1"/>
</dbReference>
<dbReference type="EMBL" id="JADFTS010000007">
    <property type="protein sequence ID" value="KAF9598854.1"/>
    <property type="molecule type" value="Genomic_DNA"/>
</dbReference>
<evidence type="ECO:0000313" key="2">
    <source>
        <dbReference type="EMBL" id="KAF9595771.1"/>
    </source>
</evidence>
<evidence type="ECO:0000313" key="3">
    <source>
        <dbReference type="EMBL" id="KAF9598854.1"/>
    </source>
</evidence>
<organism evidence="2 4">
    <name type="scientific">Coptis chinensis</name>
    <dbReference type="NCBI Taxonomy" id="261450"/>
    <lineage>
        <taxon>Eukaryota</taxon>
        <taxon>Viridiplantae</taxon>
        <taxon>Streptophyta</taxon>
        <taxon>Embryophyta</taxon>
        <taxon>Tracheophyta</taxon>
        <taxon>Spermatophyta</taxon>
        <taxon>Magnoliopsida</taxon>
        <taxon>Ranunculales</taxon>
        <taxon>Ranunculaceae</taxon>
        <taxon>Coptidoideae</taxon>
        <taxon>Coptis</taxon>
    </lineage>
</organism>
<name>A0A835H9I2_9MAGN</name>
<comment type="caution">
    <text evidence="2">The sequence shown here is derived from an EMBL/GenBank/DDBJ whole genome shotgun (WGS) entry which is preliminary data.</text>
</comment>
<dbReference type="PROSITE" id="PS50846">
    <property type="entry name" value="HMA_2"/>
    <property type="match status" value="1"/>
</dbReference>
<accession>A0A835H9I2</accession>
<evidence type="ECO:0000259" key="1">
    <source>
        <dbReference type="PROSITE" id="PS50846"/>
    </source>
</evidence>
<evidence type="ECO:0000313" key="4">
    <source>
        <dbReference type="Proteomes" id="UP000631114"/>
    </source>
</evidence>
<proteinExistence type="predicted"/>
<feature type="domain" description="HMA" evidence="1">
    <location>
        <begin position="3"/>
        <end position="72"/>
    </location>
</feature>
<dbReference type="EMBL" id="JADFTS010000007">
    <property type="protein sequence ID" value="KAF9595771.1"/>
    <property type="molecule type" value="Genomic_DNA"/>
</dbReference>
<protein>
    <recommendedName>
        <fullName evidence="1">HMA domain-containing protein</fullName>
    </recommendedName>
</protein>
<dbReference type="AlphaFoldDB" id="A0A835H9I2"/>